<dbReference type="EMBL" id="BMKI01000001">
    <property type="protein sequence ID" value="GGC74615.1"/>
    <property type="molecule type" value="Genomic_DNA"/>
</dbReference>
<dbReference type="InterPro" id="IPR013324">
    <property type="entry name" value="RNA_pol_sigma_r3/r4-like"/>
</dbReference>
<dbReference type="Gene3D" id="1.10.10.10">
    <property type="entry name" value="Winged helix-like DNA-binding domain superfamily/Winged helix DNA-binding domain"/>
    <property type="match status" value="1"/>
</dbReference>
<feature type="domain" description="RNA polymerase sigma factor 70 region 4 type 2" evidence="1">
    <location>
        <begin position="131"/>
        <end position="181"/>
    </location>
</feature>
<keyword evidence="3" id="KW-1185">Reference proteome</keyword>
<sequence length="205" mass="24088">MRYKYADELAAEYREDLKPVLAVYNFHNDRAKVFLMLSKECKENQQAELAKEFADLYHEYKEVAKRLSPIISDTRYSISWLETARQPGNRNEISKRSYYQRTELWGDVDKVSMAYLREDYQQLDEEQSAVVETYLSVLSQREREAIVSVVGEGNTYTKTSEYMGVSRSSVQVYVNRGMKKMIDYSCQSETESLNEQKEKAERVEK</sequence>
<evidence type="ECO:0000259" key="1">
    <source>
        <dbReference type="Pfam" id="PF08281"/>
    </source>
</evidence>
<reference evidence="3" key="1">
    <citation type="journal article" date="2019" name="Int. J. Syst. Evol. Microbiol.">
        <title>The Global Catalogue of Microorganisms (GCM) 10K type strain sequencing project: providing services to taxonomists for standard genome sequencing and annotation.</title>
        <authorList>
            <consortium name="The Broad Institute Genomics Platform"/>
            <consortium name="The Broad Institute Genome Sequencing Center for Infectious Disease"/>
            <person name="Wu L."/>
            <person name="Ma J."/>
        </authorList>
    </citation>
    <scope>NUCLEOTIDE SEQUENCE [LARGE SCALE GENOMIC DNA]</scope>
    <source>
        <strain evidence="3">CGMCC 1.15942</strain>
    </source>
</reference>
<dbReference type="SUPFAM" id="SSF88659">
    <property type="entry name" value="Sigma3 and sigma4 domains of RNA polymerase sigma factors"/>
    <property type="match status" value="1"/>
</dbReference>
<evidence type="ECO:0000313" key="2">
    <source>
        <dbReference type="EMBL" id="GGC74615.1"/>
    </source>
</evidence>
<gene>
    <name evidence="2" type="ORF">GCM10011573_00130</name>
</gene>
<dbReference type="Proteomes" id="UP000630615">
    <property type="component" value="Unassembled WGS sequence"/>
</dbReference>
<dbReference type="InterPro" id="IPR036388">
    <property type="entry name" value="WH-like_DNA-bd_sf"/>
</dbReference>
<dbReference type="RefSeq" id="WP_088271372.1">
    <property type="nucleotide sequence ID" value="NZ_BMKI01000001.1"/>
</dbReference>
<organism evidence="2 3">
    <name type="scientific">Enterococcus wangshanyuanii</name>
    <dbReference type="NCBI Taxonomy" id="2005703"/>
    <lineage>
        <taxon>Bacteria</taxon>
        <taxon>Bacillati</taxon>
        <taxon>Bacillota</taxon>
        <taxon>Bacilli</taxon>
        <taxon>Lactobacillales</taxon>
        <taxon>Enterococcaceae</taxon>
        <taxon>Enterococcus</taxon>
    </lineage>
</organism>
<protein>
    <recommendedName>
        <fullName evidence="1">RNA polymerase sigma factor 70 region 4 type 2 domain-containing protein</fullName>
    </recommendedName>
</protein>
<dbReference type="Pfam" id="PF08281">
    <property type="entry name" value="Sigma70_r4_2"/>
    <property type="match status" value="1"/>
</dbReference>
<evidence type="ECO:0000313" key="3">
    <source>
        <dbReference type="Proteomes" id="UP000630615"/>
    </source>
</evidence>
<proteinExistence type="predicted"/>
<dbReference type="InterPro" id="IPR013249">
    <property type="entry name" value="RNA_pol_sigma70_r4_t2"/>
</dbReference>
<accession>A0ABQ1NEY0</accession>
<comment type="caution">
    <text evidence="2">The sequence shown here is derived from an EMBL/GenBank/DDBJ whole genome shotgun (WGS) entry which is preliminary data.</text>
</comment>
<name>A0ABQ1NEY0_9ENTE</name>